<gene>
    <name evidence="9" type="ORF">CD32_12635</name>
</gene>
<dbReference type="Pfam" id="PF01032">
    <property type="entry name" value="FecCD"/>
    <property type="match status" value="1"/>
</dbReference>
<organism evidence="9 10">
    <name type="scientific">Lysinibacillus odysseyi 34hs-1 = NBRC 100172</name>
    <dbReference type="NCBI Taxonomy" id="1220589"/>
    <lineage>
        <taxon>Bacteria</taxon>
        <taxon>Bacillati</taxon>
        <taxon>Bacillota</taxon>
        <taxon>Bacilli</taxon>
        <taxon>Bacillales</taxon>
        <taxon>Bacillaceae</taxon>
        <taxon>Lysinibacillus</taxon>
    </lineage>
</organism>
<evidence type="ECO:0000256" key="5">
    <source>
        <dbReference type="ARBA" id="ARBA00022692"/>
    </source>
</evidence>
<feature type="transmembrane region" description="Helical" evidence="8">
    <location>
        <begin position="63"/>
        <end position="83"/>
    </location>
</feature>
<dbReference type="GO" id="GO:0033214">
    <property type="term" value="P:siderophore-iron import into cell"/>
    <property type="evidence" value="ECO:0007669"/>
    <property type="project" value="TreeGrafter"/>
</dbReference>
<comment type="similarity">
    <text evidence="2">Belongs to the binding-protein-dependent transport system permease family. FecCD subfamily.</text>
</comment>
<dbReference type="Proteomes" id="UP000030437">
    <property type="component" value="Unassembled WGS sequence"/>
</dbReference>
<feature type="transmembrane region" description="Helical" evidence="8">
    <location>
        <begin position="240"/>
        <end position="269"/>
    </location>
</feature>
<sequence length="335" mass="34934">MINASYQKFSFSIKVILAVAVLAAISCMAFGIGAAETTLSDVFKAIIGQSGGEYYEVLREIRFPRVIAAFFVGSALAAAGAIMQGITRNPLADPGLLGLTSGANMGLAAALAFLPAANHLTIMAACFIGSSIAMVFVYGIGASSKNGMTAFKLVLAGAAVSLFLQAIADGIAILTNLAKDVSMWTAGGLVGTTWSSLVVVPFIIVGLFIALALSRHVTIMSLNEEVAIGLGQNTKWLKPVLLMTVVLLAGAAVALIGNLAFVGLIVPHIVRRWVGSDYRRIIPMAILLGGAFMIFADFAGRVINAPFETPVVSLVAIIGLPFFLFLVKKGGRNIV</sequence>
<evidence type="ECO:0000256" key="1">
    <source>
        <dbReference type="ARBA" id="ARBA00004651"/>
    </source>
</evidence>
<keyword evidence="10" id="KW-1185">Reference proteome</keyword>
<feature type="transmembrane region" description="Helical" evidence="8">
    <location>
        <begin position="281"/>
        <end position="299"/>
    </location>
</feature>
<protein>
    <submittedName>
        <fullName evidence="9">Iron ABC transporter</fullName>
    </submittedName>
</protein>
<dbReference type="OrthoDB" id="9811721at2"/>
<evidence type="ECO:0000256" key="2">
    <source>
        <dbReference type="ARBA" id="ARBA00007935"/>
    </source>
</evidence>
<name>A0A0A3INM3_9BACI</name>
<accession>A0A0A3INM3</accession>
<keyword evidence="4" id="KW-1003">Cell membrane</keyword>
<feature type="transmembrane region" description="Helical" evidence="8">
    <location>
        <begin position="153"/>
        <end position="174"/>
    </location>
</feature>
<feature type="transmembrane region" description="Helical" evidence="8">
    <location>
        <begin position="311"/>
        <end position="327"/>
    </location>
</feature>
<dbReference type="FunFam" id="1.10.3470.10:FF:000001">
    <property type="entry name" value="Vitamin B12 ABC transporter permease BtuC"/>
    <property type="match status" value="1"/>
</dbReference>
<dbReference type="RefSeq" id="WP_036155111.1">
    <property type="nucleotide sequence ID" value="NZ_AVCX01000005.1"/>
</dbReference>
<dbReference type="PANTHER" id="PTHR30472">
    <property type="entry name" value="FERRIC ENTEROBACTIN TRANSPORT SYSTEM PERMEASE PROTEIN"/>
    <property type="match status" value="1"/>
</dbReference>
<dbReference type="InterPro" id="IPR037294">
    <property type="entry name" value="ABC_BtuC-like"/>
</dbReference>
<evidence type="ECO:0000256" key="8">
    <source>
        <dbReference type="SAM" id="Phobius"/>
    </source>
</evidence>
<evidence type="ECO:0000256" key="4">
    <source>
        <dbReference type="ARBA" id="ARBA00022475"/>
    </source>
</evidence>
<dbReference type="CDD" id="cd06550">
    <property type="entry name" value="TM_ABC_iron-siderophores_like"/>
    <property type="match status" value="1"/>
</dbReference>
<feature type="transmembrane region" description="Helical" evidence="8">
    <location>
        <begin position="12"/>
        <end position="35"/>
    </location>
</feature>
<proteinExistence type="inferred from homology"/>
<evidence type="ECO:0000256" key="3">
    <source>
        <dbReference type="ARBA" id="ARBA00022448"/>
    </source>
</evidence>
<reference evidence="9 10" key="1">
    <citation type="submission" date="2014-02" db="EMBL/GenBank/DDBJ databases">
        <title>Draft genome sequence of Lysinibacillus odysseyi NBRC 100172.</title>
        <authorList>
            <person name="Zhang F."/>
            <person name="Wang G."/>
            <person name="Zhang L."/>
        </authorList>
    </citation>
    <scope>NUCLEOTIDE SEQUENCE [LARGE SCALE GENOMIC DNA]</scope>
    <source>
        <strain evidence="9 10">NBRC 100172</strain>
    </source>
</reference>
<keyword evidence="7 8" id="KW-0472">Membrane</keyword>
<dbReference type="AlphaFoldDB" id="A0A0A3INM3"/>
<keyword evidence="6 8" id="KW-1133">Transmembrane helix</keyword>
<keyword evidence="3" id="KW-0813">Transport</keyword>
<comment type="caution">
    <text evidence="9">The sequence shown here is derived from an EMBL/GenBank/DDBJ whole genome shotgun (WGS) entry which is preliminary data.</text>
</comment>
<evidence type="ECO:0000313" key="10">
    <source>
        <dbReference type="Proteomes" id="UP000030437"/>
    </source>
</evidence>
<dbReference type="STRING" id="1220589.CD32_12635"/>
<dbReference type="GO" id="GO:0022857">
    <property type="term" value="F:transmembrane transporter activity"/>
    <property type="evidence" value="ECO:0007669"/>
    <property type="project" value="InterPro"/>
</dbReference>
<dbReference type="InterPro" id="IPR000522">
    <property type="entry name" value="ABC_transptr_permease_BtuC"/>
</dbReference>
<evidence type="ECO:0000313" key="9">
    <source>
        <dbReference type="EMBL" id="KGR84428.1"/>
    </source>
</evidence>
<feature type="transmembrane region" description="Helical" evidence="8">
    <location>
        <begin position="194"/>
        <end position="213"/>
    </location>
</feature>
<feature type="transmembrane region" description="Helical" evidence="8">
    <location>
        <begin position="120"/>
        <end position="141"/>
    </location>
</feature>
<dbReference type="PANTHER" id="PTHR30472:SF65">
    <property type="entry name" value="SIDEROPHORE TRANSPORT SYSTEM PERMEASE PROTEIN YFIZ-RELATED"/>
    <property type="match status" value="1"/>
</dbReference>
<dbReference type="EMBL" id="JPVP01000056">
    <property type="protein sequence ID" value="KGR84428.1"/>
    <property type="molecule type" value="Genomic_DNA"/>
</dbReference>
<evidence type="ECO:0000256" key="7">
    <source>
        <dbReference type="ARBA" id="ARBA00023136"/>
    </source>
</evidence>
<comment type="subcellular location">
    <subcellularLocation>
        <location evidence="1">Cell membrane</location>
        <topology evidence="1">Multi-pass membrane protein</topology>
    </subcellularLocation>
</comment>
<dbReference type="eggNOG" id="COG0609">
    <property type="taxonomic scope" value="Bacteria"/>
</dbReference>
<dbReference type="Gene3D" id="1.10.3470.10">
    <property type="entry name" value="ABC transporter involved in vitamin B12 uptake, BtuC"/>
    <property type="match status" value="1"/>
</dbReference>
<keyword evidence="5 8" id="KW-0812">Transmembrane</keyword>
<dbReference type="GO" id="GO:0005886">
    <property type="term" value="C:plasma membrane"/>
    <property type="evidence" value="ECO:0007669"/>
    <property type="project" value="UniProtKB-SubCell"/>
</dbReference>
<evidence type="ECO:0000256" key="6">
    <source>
        <dbReference type="ARBA" id="ARBA00022989"/>
    </source>
</evidence>
<dbReference type="SUPFAM" id="SSF81345">
    <property type="entry name" value="ABC transporter involved in vitamin B12 uptake, BtuC"/>
    <property type="match status" value="1"/>
</dbReference>
<feature type="transmembrane region" description="Helical" evidence="8">
    <location>
        <begin position="95"/>
        <end position="114"/>
    </location>
</feature>